<gene>
    <name evidence="4" type="ORF">GCM10007971_07680</name>
</gene>
<dbReference type="InterPro" id="IPR014748">
    <property type="entry name" value="Enoyl-CoA_hydra_C"/>
</dbReference>
<dbReference type="Gene3D" id="3.90.226.10">
    <property type="entry name" value="2-enoyl-CoA Hydratase, Chain A, domain 1"/>
    <property type="match status" value="1"/>
</dbReference>
<evidence type="ECO:0000313" key="5">
    <source>
        <dbReference type="Proteomes" id="UP000624041"/>
    </source>
</evidence>
<dbReference type="InterPro" id="IPR001753">
    <property type="entry name" value="Enoyl-CoA_hydra/iso"/>
</dbReference>
<dbReference type="PROSITE" id="PS00166">
    <property type="entry name" value="ENOYL_COA_HYDRATASE"/>
    <property type="match status" value="1"/>
</dbReference>
<reference evidence="4" key="2">
    <citation type="submission" date="2020-09" db="EMBL/GenBank/DDBJ databases">
        <authorList>
            <person name="Sun Q."/>
            <person name="Ohkuma M."/>
        </authorList>
    </citation>
    <scope>NUCLEOTIDE SEQUENCE</scope>
    <source>
        <strain evidence="4">JCM 17251</strain>
    </source>
</reference>
<dbReference type="PANTHER" id="PTHR43459:SF1">
    <property type="entry name" value="EG:BACN32G11.4 PROTEIN"/>
    <property type="match status" value="1"/>
</dbReference>
<protein>
    <submittedName>
        <fullName evidence="4">Enoyl-CoA hydratase</fullName>
    </submittedName>
</protein>
<dbReference type="InterPro" id="IPR018376">
    <property type="entry name" value="Enoyl-CoA_hyd/isom_CS"/>
</dbReference>
<dbReference type="FunFam" id="1.10.12.10:FF:000001">
    <property type="entry name" value="Probable enoyl-CoA hydratase, mitochondrial"/>
    <property type="match status" value="1"/>
</dbReference>
<accession>A0A917XTZ5</accession>
<keyword evidence="2" id="KW-0456">Lyase</keyword>
<evidence type="ECO:0000256" key="2">
    <source>
        <dbReference type="ARBA" id="ARBA00023239"/>
    </source>
</evidence>
<comment type="caution">
    <text evidence="4">The sequence shown here is derived from an EMBL/GenBank/DDBJ whole genome shotgun (WGS) entry which is preliminary data.</text>
</comment>
<dbReference type="AlphaFoldDB" id="A0A917XTZ5"/>
<dbReference type="Proteomes" id="UP000624041">
    <property type="component" value="Unassembled WGS sequence"/>
</dbReference>
<organism evidence="4 5">
    <name type="scientific">Oceanobacillus indicireducens</name>
    <dbReference type="NCBI Taxonomy" id="1004261"/>
    <lineage>
        <taxon>Bacteria</taxon>
        <taxon>Bacillati</taxon>
        <taxon>Bacillota</taxon>
        <taxon>Bacilli</taxon>
        <taxon>Bacillales</taxon>
        <taxon>Bacillaceae</taxon>
        <taxon>Oceanobacillus</taxon>
    </lineage>
</organism>
<sequence length="268" mass="29151">MKNTQSEDLIITINAGIMHLTLNRPESLNAFSPEMMEALINAFKLAKNDKTIRVVVLSGSGRSFSSGGDVKTMGKKAPLEAYDHIGTLNELILLMRDLEKPIIAAVHGFAAGAGFNLALASDLILAADNSKFALSFSRVGLISDGGGLYFLPRLLGPYLAKELLFSAEPITAEKAHALGIVNHIYPLDDFQNKVNEFAGKLALGPTIAYGFIKKITNQSYNSTLDEILELERIAQASLITTEDHEEGVQAFKEKRQPNFGKTIEKAQT</sequence>
<keyword evidence="5" id="KW-1185">Reference proteome</keyword>
<dbReference type="InterPro" id="IPR029045">
    <property type="entry name" value="ClpP/crotonase-like_dom_sf"/>
</dbReference>
<dbReference type="Pfam" id="PF00378">
    <property type="entry name" value="ECH_1"/>
    <property type="match status" value="1"/>
</dbReference>
<dbReference type="EMBL" id="BMOS01000004">
    <property type="protein sequence ID" value="GGN52289.1"/>
    <property type="molecule type" value="Genomic_DNA"/>
</dbReference>
<dbReference type="SUPFAM" id="SSF52096">
    <property type="entry name" value="ClpP/crotonase"/>
    <property type="match status" value="1"/>
</dbReference>
<comment type="similarity">
    <text evidence="1 3">Belongs to the enoyl-CoA hydratase/isomerase family.</text>
</comment>
<evidence type="ECO:0000256" key="1">
    <source>
        <dbReference type="ARBA" id="ARBA00005254"/>
    </source>
</evidence>
<dbReference type="RefSeq" id="WP_188856207.1">
    <property type="nucleotide sequence ID" value="NZ_BMOS01000004.1"/>
</dbReference>
<dbReference type="Gene3D" id="1.10.12.10">
    <property type="entry name" value="Lyase 2-enoyl-coa Hydratase, Chain A, domain 2"/>
    <property type="match status" value="1"/>
</dbReference>
<dbReference type="CDD" id="cd06558">
    <property type="entry name" value="crotonase-like"/>
    <property type="match status" value="1"/>
</dbReference>
<dbReference type="GO" id="GO:0016836">
    <property type="term" value="F:hydro-lyase activity"/>
    <property type="evidence" value="ECO:0007669"/>
    <property type="project" value="UniProtKB-ARBA"/>
</dbReference>
<evidence type="ECO:0000313" key="4">
    <source>
        <dbReference type="EMBL" id="GGN52289.1"/>
    </source>
</evidence>
<name>A0A917XTZ5_9BACI</name>
<evidence type="ECO:0000256" key="3">
    <source>
        <dbReference type="RuleBase" id="RU003707"/>
    </source>
</evidence>
<proteinExistence type="inferred from homology"/>
<dbReference type="PANTHER" id="PTHR43459">
    <property type="entry name" value="ENOYL-COA HYDRATASE"/>
    <property type="match status" value="1"/>
</dbReference>
<reference evidence="4" key="1">
    <citation type="journal article" date="2014" name="Int. J. Syst. Evol. Microbiol.">
        <title>Complete genome sequence of Corynebacterium casei LMG S-19264T (=DSM 44701T), isolated from a smear-ripened cheese.</title>
        <authorList>
            <consortium name="US DOE Joint Genome Institute (JGI-PGF)"/>
            <person name="Walter F."/>
            <person name="Albersmeier A."/>
            <person name="Kalinowski J."/>
            <person name="Ruckert C."/>
        </authorList>
    </citation>
    <scope>NUCLEOTIDE SEQUENCE</scope>
    <source>
        <strain evidence="4">JCM 17251</strain>
    </source>
</reference>